<comment type="caution">
    <text evidence="1">The sequence shown here is derived from an EMBL/GenBank/DDBJ whole genome shotgun (WGS) entry which is preliminary data.</text>
</comment>
<dbReference type="Proteomes" id="UP000284605">
    <property type="component" value="Unassembled WGS sequence"/>
</dbReference>
<dbReference type="RefSeq" id="WP_119781889.1">
    <property type="nucleotide sequence ID" value="NZ_QYUK01000011.1"/>
</dbReference>
<keyword evidence="2" id="KW-1185">Reference proteome</keyword>
<evidence type="ECO:0000313" key="1">
    <source>
        <dbReference type="EMBL" id="RJF89725.1"/>
    </source>
</evidence>
<sequence>MLLRRAIVFAVPATAESRDLLYQFELVSGATEDLFFWSTEKTANVGAAPAFEHEGKLFFVFPWTDDASQVQEALDLKVRVTAFRRSGLRGGSTEIQVHDPGRS</sequence>
<dbReference type="AlphaFoldDB" id="A0A418WIA4"/>
<organism evidence="1 2">
    <name type="scientific">Oleomonas cavernae</name>
    <dbReference type="NCBI Taxonomy" id="2320859"/>
    <lineage>
        <taxon>Bacteria</taxon>
        <taxon>Pseudomonadati</taxon>
        <taxon>Pseudomonadota</taxon>
        <taxon>Alphaproteobacteria</taxon>
        <taxon>Acetobacterales</taxon>
        <taxon>Acetobacteraceae</taxon>
        <taxon>Oleomonas</taxon>
    </lineage>
</organism>
<name>A0A418WIA4_9PROT</name>
<dbReference type="EMBL" id="QYUK01000011">
    <property type="protein sequence ID" value="RJF89725.1"/>
    <property type="molecule type" value="Genomic_DNA"/>
</dbReference>
<reference evidence="1 2" key="1">
    <citation type="submission" date="2018-09" db="EMBL/GenBank/DDBJ databases">
        <authorList>
            <person name="Zhu H."/>
        </authorList>
    </citation>
    <scope>NUCLEOTIDE SEQUENCE [LARGE SCALE GENOMIC DNA]</scope>
    <source>
        <strain evidence="1 2">K1W22B-8</strain>
    </source>
</reference>
<accession>A0A418WIA4</accession>
<protein>
    <submittedName>
        <fullName evidence="1">Uncharacterized protein</fullName>
    </submittedName>
</protein>
<evidence type="ECO:0000313" key="2">
    <source>
        <dbReference type="Proteomes" id="UP000284605"/>
    </source>
</evidence>
<proteinExistence type="predicted"/>
<gene>
    <name evidence="1" type="ORF">D3874_24425</name>
</gene>